<sequence length="82" mass="9226">MPLLLLVLKVALIAFVVGGTAALIARGIRRSRANRFDPRWTSHRIQPGYEASALGAMPTTPLPEWAYWDEDGDDHRDGVRRR</sequence>
<keyword evidence="1" id="KW-1133">Transmembrane helix</keyword>
<keyword evidence="1" id="KW-0812">Transmembrane</keyword>
<evidence type="ECO:0000256" key="1">
    <source>
        <dbReference type="SAM" id="Phobius"/>
    </source>
</evidence>
<dbReference type="AlphaFoldDB" id="A0A2K4Y968"/>
<feature type="transmembrane region" description="Helical" evidence="1">
    <location>
        <begin position="6"/>
        <end position="25"/>
    </location>
</feature>
<dbReference type="EMBL" id="FXEG02000002">
    <property type="protein sequence ID" value="SOX53313.1"/>
    <property type="molecule type" value="Genomic_DNA"/>
</dbReference>
<reference evidence="2" key="1">
    <citation type="submission" date="2018-01" db="EMBL/GenBank/DDBJ databases">
        <authorList>
            <consortium name="Urmite Genomes"/>
        </authorList>
    </citation>
    <scope>NUCLEOTIDE SEQUENCE [LARGE SCALE GENOMIC DNA]</scope>
    <source>
        <strain evidence="2">AFP003</strain>
    </source>
</reference>
<keyword evidence="3" id="KW-1185">Reference proteome</keyword>
<dbReference type="OrthoDB" id="4750045at2"/>
<protein>
    <submittedName>
        <fullName evidence="2">Uncharacterized protein</fullName>
    </submittedName>
</protein>
<proteinExistence type="predicted"/>
<keyword evidence="1" id="KW-0472">Membrane</keyword>
<gene>
    <name evidence="2" type="ORF">MAAFP003_1983</name>
</gene>
<comment type="caution">
    <text evidence="2">The sequence shown here is derived from an EMBL/GenBank/DDBJ whole genome shotgun (WGS) entry which is preliminary data.</text>
</comment>
<dbReference type="RefSeq" id="WP_096286484.1">
    <property type="nucleotide sequence ID" value="NZ_FXEG02000002.1"/>
</dbReference>
<dbReference type="Proteomes" id="UP000236318">
    <property type="component" value="Unassembled WGS sequence"/>
</dbReference>
<name>A0A2K4Y968_9MYCO</name>
<evidence type="ECO:0000313" key="2">
    <source>
        <dbReference type="EMBL" id="SOX53313.1"/>
    </source>
</evidence>
<organism evidence="2 3">
    <name type="scientific">Mycobacterium ahvazicum</name>
    <dbReference type="NCBI Taxonomy" id="1964395"/>
    <lineage>
        <taxon>Bacteria</taxon>
        <taxon>Bacillati</taxon>
        <taxon>Actinomycetota</taxon>
        <taxon>Actinomycetes</taxon>
        <taxon>Mycobacteriales</taxon>
        <taxon>Mycobacteriaceae</taxon>
        <taxon>Mycobacterium</taxon>
        <taxon>Mycobacterium simiae complex</taxon>
    </lineage>
</organism>
<accession>A0A2K4Y968</accession>
<evidence type="ECO:0000313" key="3">
    <source>
        <dbReference type="Proteomes" id="UP000236318"/>
    </source>
</evidence>